<protein>
    <submittedName>
        <fullName evidence="2">Divergent AAA domain protein</fullName>
    </submittedName>
</protein>
<reference evidence="3" key="1">
    <citation type="submission" date="2018-02" db="EMBL/GenBank/DDBJ databases">
        <authorList>
            <person name="Seth-Smith MB H."/>
            <person name="Seth-Smith H."/>
        </authorList>
    </citation>
    <scope>NUCLEOTIDE SEQUENCE [LARGE SCALE GENOMIC DNA]</scope>
</reference>
<accession>A0A3S4BGA1</accession>
<dbReference type="OrthoDB" id="3323226at2"/>
<dbReference type="Gene3D" id="3.30.950.30">
    <property type="entry name" value="Schlafen, AAA domain"/>
    <property type="match status" value="1"/>
</dbReference>
<dbReference type="EMBL" id="LR130759">
    <property type="protein sequence ID" value="VDM89988.1"/>
    <property type="molecule type" value="Genomic_DNA"/>
</dbReference>
<evidence type="ECO:0000259" key="1">
    <source>
        <dbReference type="Pfam" id="PF04326"/>
    </source>
</evidence>
<dbReference type="AlphaFoldDB" id="A0A3S4BGA1"/>
<keyword evidence="3" id="KW-1185">Reference proteome</keyword>
<organism evidence="2 3">
    <name type="scientific">Mycobacterium basiliense</name>
    <dbReference type="NCBI Taxonomy" id="2094119"/>
    <lineage>
        <taxon>Bacteria</taxon>
        <taxon>Bacillati</taxon>
        <taxon>Actinomycetota</taxon>
        <taxon>Actinomycetes</taxon>
        <taxon>Mycobacteriales</taxon>
        <taxon>Mycobacteriaceae</taxon>
        <taxon>Mycobacterium</taxon>
    </lineage>
</organism>
<dbReference type="InterPro" id="IPR007421">
    <property type="entry name" value="Schlafen_AlbA_2_dom"/>
</dbReference>
<feature type="domain" description="Schlafen AlbA-2" evidence="1">
    <location>
        <begin position="21"/>
        <end position="162"/>
    </location>
</feature>
<proteinExistence type="predicted"/>
<gene>
    <name evidence="2" type="ORF">MB901379_03581</name>
</gene>
<dbReference type="RefSeq" id="WP_158017739.1">
    <property type="nucleotide sequence ID" value="NZ_CBCSKE010000011.1"/>
</dbReference>
<dbReference type="InterPro" id="IPR038461">
    <property type="entry name" value="Schlafen_AlbA_2_dom_sf"/>
</dbReference>
<sequence>MIVPDGRTDYEKLQELLGNPEETHLDLKASVNLGAAEDRLKFVKDVVTMSNRPPGGYLLIGVDDAGNPCMAIGTIQNRRDFDGAKLGDLVRKCIEGEIHLRVQIHEHDNTYEIVMIYVEHHRDGLPVPFSKDGQYPDLNGKSVTVFRDGELYVREGAQNVPIRHAHWQDILSARDQRIRNEASEFAQQLLREFLAARVDSAGDPADVPLLMDMDDHTFANAEVALLRSNNNIRLGHFIRSLTQSAKPTLSLDDYESAMDKWVIFCVQALYFERADLVGQAIRRVCDAYTKLGVGVDATRKRLAVVIRIYVIGSLAVRLEAWETITSLSLQPVPSETYGADYMYSSWIRHGQVAASRANLTKERHGFLISAARELIVEHPAMRPDLTAADATFESDVTTDDLLLNSLCQFDFAYCIIVLAKGTAHGEAWPSSVAFDERRVTPMARRIVEETDIRNRMIPETSNADIAHAIRETYDRAIGESLKYGGWWGGPPPSIQHFIDQYDTGSA</sequence>
<dbReference type="Pfam" id="PF04326">
    <property type="entry name" value="SLFN_AlbA_2"/>
    <property type="match status" value="1"/>
</dbReference>
<evidence type="ECO:0000313" key="3">
    <source>
        <dbReference type="Proteomes" id="UP000269998"/>
    </source>
</evidence>
<dbReference type="Proteomes" id="UP000269998">
    <property type="component" value="Chromosome"/>
</dbReference>
<dbReference type="KEGG" id="mbai:MB901379_03581"/>
<evidence type="ECO:0000313" key="2">
    <source>
        <dbReference type="EMBL" id="VDM89988.1"/>
    </source>
</evidence>
<name>A0A3S4BGA1_9MYCO</name>